<evidence type="ECO:0000313" key="2">
    <source>
        <dbReference type="EMBL" id="CDS25053.1"/>
    </source>
</evidence>
<name>A0A068X4V0_ECHGR</name>
<reference evidence="2 3" key="1">
    <citation type="journal article" date="2013" name="Nature">
        <title>The genomes of four tapeworm species reveal adaptations to parasitism.</title>
        <authorList>
            <person name="Tsai I.J."/>
            <person name="Zarowiecki M."/>
            <person name="Holroyd N."/>
            <person name="Garciarrubio A."/>
            <person name="Sanchez-Flores A."/>
            <person name="Brooks K.L."/>
            <person name="Tracey A."/>
            <person name="Bobes R.J."/>
            <person name="Fragoso G."/>
            <person name="Sciutto E."/>
            <person name="Aslett M."/>
            <person name="Beasley H."/>
            <person name="Bennett H.M."/>
            <person name="Cai J."/>
            <person name="Camicia F."/>
            <person name="Clark R."/>
            <person name="Cucher M."/>
            <person name="De Silva N."/>
            <person name="Day T.A."/>
            <person name="Deplazes P."/>
            <person name="Estrada K."/>
            <person name="Fernandez C."/>
            <person name="Holland P.W."/>
            <person name="Hou J."/>
            <person name="Hu S."/>
            <person name="Huckvale T."/>
            <person name="Hung S.S."/>
            <person name="Kamenetzky L."/>
            <person name="Keane J.A."/>
            <person name="Kiss F."/>
            <person name="Koziol U."/>
            <person name="Lambert O."/>
            <person name="Liu K."/>
            <person name="Luo X."/>
            <person name="Luo Y."/>
            <person name="Macchiaroli N."/>
            <person name="Nichol S."/>
            <person name="Paps J."/>
            <person name="Parkinson J."/>
            <person name="Pouchkina-Stantcheva N."/>
            <person name="Riddiford N."/>
            <person name="Rosenzvit M."/>
            <person name="Salinas G."/>
            <person name="Wasmuth J.D."/>
            <person name="Zamanian M."/>
            <person name="Zheng Y."/>
            <person name="Cai X."/>
            <person name="Soberon X."/>
            <person name="Olson P.D."/>
            <person name="Laclette J.P."/>
            <person name="Brehm K."/>
            <person name="Berriman M."/>
            <person name="Garciarrubio A."/>
            <person name="Bobes R.J."/>
            <person name="Fragoso G."/>
            <person name="Sanchez-Flores A."/>
            <person name="Estrada K."/>
            <person name="Cevallos M.A."/>
            <person name="Morett E."/>
            <person name="Gonzalez V."/>
            <person name="Portillo T."/>
            <person name="Ochoa-Leyva A."/>
            <person name="Jose M.V."/>
            <person name="Sciutto E."/>
            <person name="Landa A."/>
            <person name="Jimenez L."/>
            <person name="Valdes V."/>
            <person name="Carrero J.C."/>
            <person name="Larralde C."/>
            <person name="Morales-Montor J."/>
            <person name="Limon-Lason J."/>
            <person name="Soberon X."/>
            <person name="Laclette J.P."/>
        </authorList>
    </citation>
    <scope>NUCLEOTIDE SEQUENCE [LARGE SCALE GENOMIC DNA]</scope>
</reference>
<evidence type="ECO:0000256" key="1">
    <source>
        <dbReference type="SAM" id="SignalP"/>
    </source>
</evidence>
<organism evidence="2">
    <name type="scientific">Echinococcus granulosus</name>
    <name type="common">Hydatid tapeworm</name>
    <dbReference type="NCBI Taxonomy" id="6210"/>
    <lineage>
        <taxon>Eukaryota</taxon>
        <taxon>Metazoa</taxon>
        <taxon>Spiralia</taxon>
        <taxon>Lophotrochozoa</taxon>
        <taxon>Platyhelminthes</taxon>
        <taxon>Cestoda</taxon>
        <taxon>Eucestoda</taxon>
        <taxon>Cyclophyllidea</taxon>
        <taxon>Taeniidae</taxon>
        <taxon>Echinococcus</taxon>
        <taxon>Echinococcus granulosus group</taxon>
    </lineage>
</organism>
<feature type="chain" id="PRO_5041080927" evidence="1">
    <location>
        <begin position="17"/>
        <end position="68"/>
    </location>
</feature>
<dbReference type="Proteomes" id="UP000492820">
    <property type="component" value="Unassembled WGS sequence"/>
</dbReference>
<accession>A0A068X4V0</accession>
<proteinExistence type="predicted"/>
<dbReference type="AlphaFoldDB" id="A0A068X4V0"/>
<reference evidence="2" key="2">
    <citation type="submission" date="2014-06" db="EMBL/GenBank/DDBJ databases">
        <authorList>
            <person name="Aslett M."/>
        </authorList>
    </citation>
    <scope>NUCLEOTIDE SEQUENCE</scope>
</reference>
<dbReference type="WBParaSite" id="EgrG_002055600">
    <property type="protein sequence ID" value="EgrG_002055600"/>
    <property type="gene ID" value="EgrG_002055600"/>
</dbReference>
<gene>
    <name evidence="2" type="ORF">EgrG_002055600</name>
</gene>
<feature type="signal peptide" evidence="1">
    <location>
        <begin position="1"/>
        <end position="16"/>
    </location>
</feature>
<evidence type="ECO:0000313" key="4">
    <source>
        <dbReference type="WBParaSite" id="EgrG_002055600"/>
    </source>
</evidence>
<dbReference type="EMBL" id="LK028698">
    <property type="protein sequence ID" value="CDS25053.1"/>
    <property type="molecule type" value="Genomic_DNA"/>
</dbReference>
<protein>
    <submittedName>
        <fullName evidence="4">D-aminoacyl-tRNA deacylase</fullName>
    </submittedName>
</protein>
<keyword evidence="1" id="KW-0732">Signal</keyword>
<reference evidence="4" key="3">
    <citation type="submission" date="2020-10" db="UniProtKB">
        <authorList>
            <consortium name="WormBaseParasite"/>
        </authorList>
    </citation>
    <scope>IDENTIFICATION</scope>
</reference>
<evidence type="ECO:0000313" key="3">
    <source>
        <dbReference type="Proteomes" id="UP000492820"/>
    </source>
</evidence>
<sequence>MHVFYVFYFCIRACHSSLTLLRLAHHQLLCALRTIHETVTEDDMLIVGSLNVTVKVRVKVDGIDASGN</sequence>